<dbReference type="SUPFAM" id="SSF47413">
    <property type="entry name" value="lambda repressor-like DNA-binding domains"/>
    <property type="match status" value="1"/>
</dbReference>
<dbReference type="RefSeq" id="WP_209530003.1">
    <property type="nucleotide sequence ID" value="NZ_JAEEGA010000011.1"/>
</dbReference>
<dbReference type="EMBL" id="JAEEGA010000011">
    <property type="protein sequence ID" value="MBP1042642.1"/>
    <property type="molecule type" value="Genomic_DNA"/>
</dbReference>
<gene>
    <name evidence="2" type="ORF">I6N95_16620</name>
</gene>
<organism evidence="2 3">
    <name type="scientific">Vagococcus allomyrinae</name>
    <dbReference type="NCBI Taxonomy" id="2794353"/>
    <lineage>
        <taxon>Bacteria</taxon>
        <taxon>Bacillati</taxon>
        <taxon>Bacillota</taxon>
        <taxon>Bacilli</taxon>
        <taxon>Lactobacillales</taxon>
        <taxon>Enterococcaceae</taxon>
        <taxon>Vagococcus</taxon>
    </lineage>
</organism>
<dbReference type="Pfam" id="PF01381">
    <property type="entry name" value="HTH_3"/>
    <property type="match status" value="1"/>
</dbReference>
<dbReference type="PROSITE" id="PS50943">
    <property type="entry name" value="HTH_CROC1"/>
    <property type="match status" value="1"/>
</dbReference>
<reference evidence="2" key="1">
    <citation type="submission" date="2020-12" db="EMBL/GenBank/DDBJ databases">
        <title>Vagococcus allomyrinae sp. nov. and Enterococcus lavae sp. nov., isolated from the larvae of Allomyrina dichotoma.</title>
        <authorList>
            <person name="Lee S.D."/>
        </authorList>
    </citation>
    <scope>NUCLEOTIDE SEQUENCE</scope>
    <source>
        <strain evidence="2">BWB3-3</strain>
    </source>
</reference>
<dbReference type="InterPro" id="IPR010982">
    <property type="entry name" value="Lambda_DNA-bd_dom_sf"/>
</dbReference>
<dbReference type="InterPro" id="IPR010057">
    <property type="entry name" value="Transcription_activator_Rgg_C"/>
</dbReference>
<dbReference type="SMART" id="SM00530">
    <property type="entry name" value="HTH_XRE"/>
    <property type="match status" value="1"/>
</dbReference>
<proteinExistence type="predicted"/>
<dbReference type="CDD" id="cd00093">
    <property type="entry name" value="HTH_XRE"/>
    <property type="match status" value="1"/>
</dbReference>
<accession>A0A940ST23</accession>
<keyword evidence="3" id="KW-1185">Reference proteome</keyword>
<protein>
    <submittedName>
        <fullName evidence="2">Helix-turn-helix domain-containing protein</fullName>
    </submittedName>
</protein>
<dbReference type="Pfam" id="PF21259">
    <property type="entry name" value="Rgg_C"/>
    <property type="match status" value="1"/>
</dbReference>
<evidence type="ECO:0000313" key="3">
    <source>
        <dbReference type="Proteomes" id="UP000674938"/>
    </source>
</evidence>
<dbReference type="PANTHER" id="PTHR37038">
    <property type="entry name" value="TRANSCRIPTIONAL REGULATOR-RELATED"/>
    <property type="match status" value="1"/>
</dbReference>
<dbReference type="GO" id="GO:0003677">
    <property type="term" value="F:DNA binding"/>
    <property type="evidence" value="ECO:0007669"/>
    <property type="project" value="InterPro"/>
</dbReference>
<evidence type="ECO:0000259" key="1">
    <source>
        <dbReference type="PROSITE" id="PS50943"/>
    </source>
</evidence>
<comment type="caution">
    <text evidence="2">The sequence shown here is derived from an EMBL/GenBank/DDBJ whole genome shotgun (WGS) entry which is preliminary data.</text>
</comment>
<dbReference type="Gene3D" id="1.25.40.10">
    <property type="entry name" value="Tetratricopeptide repeat domain"/>
    <property type="match status" value="1"/>
</dbReference>
<dbReference type="Proteomes" id="UP000674938">
    <property type="component" value="Unassembled WGS sequence"/>
</dbReference>
<dbReference type="NCBIfam" id="TIGR01716">
    <property type="entry name" value="RGG_Cterm"/>
    <property type="match status" value="1"/>
</dbReference>
<dbReference type="AlphaFoldDB" id="A0A940ST23"/>
<feature type="domain" description="HTH cro/C1-type" evidence="1">
    <location>
        <begin position="7"/>
        <end position="60"/>
    </location>
</feature>
<sequence>MEFGETIKQIRKSQGLSQTVLAKGIMSRSNLSRFEQGDYYPSYDKIISIIAKLGLSLEEILYIANDYQANPLQQLERRLVEYENQFNLKGLKEVSRLSKEGYQNTGNWDYQILYLFTQLSCLNLGEPDECLDKGVIKGAILPYFESKEEWYIKDLRFLNNALAIFDLADARFLANRALKSFEKYQNFQVQTNLQTNLLINLGSRCFEAGMLDESRQYFQRGKEYANSFNHVYNQLICASYLAIIAGDKAEQLESYLSVLELLGYQETANHLNLCNSGARDQHQKE</sequence>
<dbReference type="InterPro" id="IPR001387">
    <property type="entry name" value="Cro/C1-type_HTH"/>
</dbReference>
<dbReference type="InterPro" id="IPR053163">
    <property type="entry name" value="HTH-type_regulator_Rgg"/>
</dbReference>
<evidence type="ECO:0000313" key="2">
    <source>
        <dbReference type="EMBL" id="MBP1042642.1"/>
    </source>
</evidence>
<dbReference type="InterPro" id="IPR011990">
    <property type="entry name" value="TPR-like_helical_dom_sf"/>
</dbReference>
<name>A0A940ST23_9ENTE</name>